<name>A0A382AV79_9ZZZZ</name>
<sequence>MDKVKPAELLSMDTPTVESEIPQYDCLQDAKTDLVLDQLVEMVHEIKGEIAALREIMTGKGGCNQGRNEADEFLPEFKHEHDHVCSSKCPPWNKHGVEEEYPLTNPEHTARFS</sequence>
<gene>
    <name evidence="1" type="ORF">METZ01_LOCUS158279</name>
</gene>
<evidence type="ECO:0000313" key="1">
    <source>
        <dbReference type="EMBL" id="SVB05425.1"/>
    </source>
</evidence>
<dbReference type="AlphaFoldDB" id="A0A382AV79"/>
<dbReference type="EMBL" id="UINC01026984">
    <property type="protein sequence ID" value="SVB05425.1"/>
    <property type="molecule type" value="Genomic_DNA"/>
</dbReference>
<organism evidence="1">
    <name type="scientific">marine metagenome</name>
    <dbReference type="NCBI Taxonomy" id="408172"/>
    <lineage>
        <taxon>unclassified sequences</taxon>
        <taxon>metagenomes</taxon>
        <taxon>ecological metagenomes</taxon>
    </lineage>
</organism>
<protein>
    <submittedName>
        <fullName evidence="1">Uncharacterized protein</fullName>
    </submittedName>
</protein>
<proteinExistence type="predicted"/>
<reference evidence="1" key="1">
    <citation type="submission" date="2018-05" db="EMBL/GenBank/DDBJ databases">
        <authorList>
            <person name="Lanie J.A."/>
            <person name="Ng W.-L."/>
            <person name="Kazmierczak K.M."/>
            <person name="Andrzejewski T.M."/>
            <person name="Davidsen T.M."/>
            <person name="Wayne K.J."/>
            <person name="Tettelin H."/>
            <person name="Glass J.I."/>
            <person name="Rusch D."/>
            <person name="Podicherti R."/>
            <person name="Tsui H.-C.T."/>
            <person name="Winkler M.E."/>
        </authorList>
    </citation>
    <scope>NUCLEOTIDE SEQUENCE</scope>
</reference>
<accession>A0A382AV79</accession>